<evidence type="ECO:0000259" key="2">
    <source>
        <dbReference type="PROSITE" id="PS51385"/>
    </source>
</evidence>
<evidence type="ECO:0000256" key="1">
    <source>
        <dbReference type="HAMAP-Rule" id="MF_01966"/>
    </source>
</evidence>
<comment type="caution">
    <text evidence="1">Lacks conserved residue(s) required for the propagation of feature annotation.</text>
</comment>
<sequence>MPVATRRGSAAVPELVPVYTAAQVREAERPLIEAGVPLMSRAAAALARVTGALVAASSGRRVLVLVGGGDNGGDALFAAALLLADGAARARAVDVLPTSPAHHAKGLAAALAAGARIVDAAEAAASRPDVVIDGILGTGTHGAPVLRGTARDVVSTLIPDAASRTIAVVAVDLPSGLHPDDGTTADGLVLPASVTVTFGAVKAGLVRGRGPELAGRVVLADIGLGPALAASEPVGEAEVESVIDVARDASPG</sequence>
<keyword evidence="1 3" id="KW-0413">Isomerase</keyword>
<dbReference type="GO" id="GO:0052856">
    <property type="term" value="F:NAD(P)HX epimerase activity"/>
    <property type="evidence" value="ECO:0007669"/>
    <property type="project" value="UniProtKB-UniRule"/>
</dbReference>
<reference evidence="3 4" key="1">
    <citation type="submission" date="2020-05" db="EMBL/GenBank/DDBJ databases">
        <title>MicrobeNet Type strains.</title>
        <authorList>
            <person name="Nicholson A.C."/>
        </authorList>
    </citation>
    <scope>NUCLEOTIDE SEQUENCE [LARGE SCALE GENOMIC DNA]</scope>
    <source>
        <strain evidence="3 4">JCM 14282</strain>
    </source>
</reference>
<keyword evidence="1" id="KW-0479">Metal-binding</keyword>
<keyword evidence="1" id="KW-0630">Potassium</keyword>
<dbReference type="EC" id="5.1.99.6" evidence="1"/>
<dbReference type="SUPFAM" id="SSF64153">
    <property type="entry name" value="YjeF N-terminal domain-like"/>
    <property type="match status" value="1"/>
</dbReference>
<keyword evidence="1" id="KW-0520">NAD</keyword>
<evidence type="ECO:0000313" key="3">
    <source>
        <dbReference type="EMBL" id="NNH02733.1"/>
    </source>
</evidence>
<dbReference type="GO" id="GO:0000166">
    <property type="term" value="F:nucleotide binding"/>
    <property type="evidence" value="ECO:0007669"/>
    <property type="project" value="UniProtKB-KW"/>
</dbReference>
<feature type="binding site" evidence="1">
    <location>
        <begin position="70"/>
        <end position="74"/>
    </location>
    <ligand>
        <name>(6S)-NADPHX</name>
        <dbReference type="ChEBI" id="CHEBI:64076"/>
    </ligand>
</feature>
<dbReference type="HAMAP" id="MF_01966">
    <property type="entry name" value="NADHX_epimerase"/>
    <property type="match status" value="1"/>
</dbReference>
<dbReference type="InterPro" id="IPR036652">
    <property type="entry name" value="YjeF_N_dom_sf"/>
</dbReference>
<evidence type="ECO:0000313" key="4">
    <source>
        <dbReference type="Proteomes" id="UP000543598"/>
    </source>
</evidence>
<keyword evidence="1" id="KW-0547">Nucleotide-binding</keyword>
<comment type="catalytic activity">
    <reaction evidence="1">
        <text>(6R)-NADPHX = (6S)-NADPHX</text>
        <dbReference type="Rhea" id="RHEA:32227"/>
        <dbReference type="ChEBI" id="CHEBI:64076"/>
        <dbReference type="ChEBI" id="CHEBI:64077"/>
        <dbReference type="EC" id="5.1.99.6"/>
    </reaction>
</comment>
<feature type="binding site" evidence="1">
    <location>
        <position position="133"/>
    </location>
    <ligand>
        <name>K(+)</name>
        <dbReference type="ChEBI" id="CHEBI:29103"/>
    </ligand>
</feature>
<comment type="similarity">
    <text evidence="1">Belongs to the NnrE/AIBP family.</text>
</comment>
<dbReference type="EMBL" id="JABEMB010000002">
    <property type="protein sequence ID" value="NNH02733.1"/>
    <property type="molecule type" value="Genomic_DNA"/>
</dbReference>
<comment type="caution">
    <text evidence="3">The sequence shown here is derived from an EMBL/GenBank/DDBJ whole genome shotgun (WGS) entry which is preliminary data.</text>
</comment>
<dbReference type="NCBIfam" id="TIGR00197">
    <property type="entry name" value="yjeF_nterm"/>
    <property type="match status" value="1"/>
</dbReference>
<dbReference type="Proteomes" id="UP000543598">
    <property type="component" value="Unassembled WGS sequence"/>
</dbReference>
<dbReference type="GO" id="GO:0046872">
    <property type="term" value="F:metal ion binding"/>
    <property type="evidence" value="ECO:0007669"/>
    <property type="project" value="UniProtKB-KW"/>
</dbReference>
<dbReference type="PROSITE" id="PS51385">
    <property type="entry name" value="YJEF_N"/>
    <property type="match status" value="1"/>
</dbReference>
<proteinExistence type="inferred from homology"/>
<feature type="binding site" evidence="1">
    <location>
        <position position="71"/>
    </location>
    <ligand>
        <name>K(+)</name>
        <dbReference type="ChEBI" id="CHEBI:29103"/>
    </ligand>
</feature>
<organism evidence="3 4">
    <name type="scientific">Microbacterium ulmi</name>
    <dbReference type="NCBI Taxonomy" id="179095"/>
    <lineage>
        <taxon>Bacteria</taxon>
        <taxon>Bacillati</taxon>
        <taxon>Actinomycetota</taxon>
        <taxon>Actinomycetes</taxon>
        <taxon>Micrococcales</taxon>
        <taxon>Microbacteriaceae</taxon>
        <taxon>Microbacterium</taxon>
    </lineage>
</organism>
<dbReference type="AlphaFoldDB" id="A0A7Y2M085"/>
<keyword evidence="4" id="KW-1185">Reference proteome</keyword>
<name>A0A7Y2M085_9MICO</name>
<comment type="catalytic activity">
    <reaction evidence="1">
        <text>(6R)-NADHX = (6S)-NADHX</text>
        <dbReference type="Rhea" id="RHEA:32215"/>
        <dbReference type="ChEBI" id="CHEBI:64074"/>
        <dbReference type="ChEBI" id="CHEBI:64075"/>
        <dbReference type="EC" id="5.1.99.6"/>
    </reaction>
</comment>
<feature type="domain" description="YjeF N-terminal" evidence="2">
    <location>
        <begin position="24"/>
        <end position="230"/>
    </location>
</feature>
<feature type="binding site" evidence="1">
    <location>
        <position position="175"/>
    </location>
    <ligand>
        <name>K(+)</name>
        <dbReference type="ChEBI" id="CHEBI:29103"/>
    </ligand>
</feature>
<comment type="cofactor">
    <cofactor evidence="1">
        <name>K(+)</name>
        <dbReference type="ChEBI" id="CHEBI:29103"/>
    </cofactor>
    <text evidence="1">Binds 1 potassium ion per subunit.</text>
</comment>
<dbReference type="Pfam" id="PF03853">
    <property type="entry name" value="YjeF_N"/>
    <property type="match status" value="1"/>
</dbReference>
<protein>
    <recommendedName>
        <fullName evidence="1">NAD(P)H-hydrate epimerase</fullName>
        <ecNumber evidence="1">5.1.99.6</ecNumber>
    </recommendedName>
    <alternativeName>
        <fullName evidence="1">NAD(P)HX epimerase</fullName>
    </alternativeName>
</protein>
<keyword evidence="1" id="KW-0521">NADP</keyword>
<accession>A0A7Y2M085</accession>
<feature type="binding site" evidence="1">
    <location>
        <position position="172"/>
    </location>
    <ligand>
        <name>(6S)-NADPHX</name>
        <dbReference type="ChEBI" id="CHEBI:64076"/>
    </ligand>
</feature>
<dbReference type="Gene3D" id="3.40.50.10260">
    <property type="entry name" value="YjeF N-terminal domain"/>
    <property type="match status" value="1"/>
</dbReference>
<comment type="function">
    <text evidence="1">Catalyzes the epimerization of the S- and R-forms of NAD(P)HX, a damaged form of NAD(P)H that is a result of enzymatic or heat-dependent hydration. This is a prerequisite for the S-specific NAD(P)H-hydrate dehydratase to allow the repair of both epimers of NAD(P)HX.</text>
</comment>
<dbReference type="InterPro" id="IPR004443">
    <property type="entry name" value="YjeF_N_dom"/>
</dbReference>
<gene>
    <name evidence="1" type="primary">nnrE</name>
    <name evidence="3" type="ORF">HLA99_02505</name>
</gene>